<dbReference type="Proteomes" id="UP000460142">
    <property type="component" value="Unassembled WGS sequence"/>
</dbReference>
<name>A0A6H9RH95_PSERE</name>
<sequence length="62" mass="6234">MLGTDDFHDLQSTGYALGAPPGGQLLVLLAVAAVDLLVQALGTAARGCVLEHADQASSVLTT</sequence>
<dbReference type="EMBL" id="VZPS01000002">
    <property type="protein sequence ID" value="KAB0488088.1"/>
    <property type="molecule type" value="Genomic_DNA"/>
</dbReference>
<dbReference type="RefSeq" id="WP_139315748.1">
    <property type="nucleotide sequence ID" value="NZ_LT629709.1"/>
</dbReference>
<evidence type="ECO:0000313" key="1">
    <source>
        <dbReference type="EMBL" id="KAB0488088.1"/>
    </source>
</evidence>
<accession>A0A6H9RH95</accession>
<organism evidence="1 2">
    <name type="scientific">Pseudomonas reinekei</name>
    <dbReference type="NCBI Taxonomy" id="395598"/>
    <lineage>
        <taxon>Bacteria</taxon>
        <taxon>Pseudomonadati</taxon>
        <taxon>Pseudomonadota</taxon>
        <taxon>Gammaproteobacteria</taxon>
        <taxon>Pseudomonadales</taxon>
        <taxon>Pseudomonadaceae</taxon>
        <taxon>Pseudomonas</taxon>
    </lineage>
</organism>
<comment type="caution">
    <text evidence="1">The sequence shown here is derived from an EMBL/GenBank/DDBJ whole genome shotgun (WGS) entry which is preliminary data.</text>
</comment>
<protein>
    <submittedName>
        <fullName evidence="1">Uncharacterized protein</fullName>
    </submittedName>
</protein>
<proteinExistence type="predicted"/>
<evidence type="ECO:0000313" key="2">
    <source>
        <dbReference type="Proteomes" id="UP000460142"/>
    </source>
</evidence>
<reference evidence="1 2" key="1">
    <citation type="submission" date="2019-09" db="EMBL/GenBank/DDBJ databases">
        <title>Draft genome sequences of 48 bacterial type strains from the CCUG.</title>
        <authorList>
            <person name="Tunovic T."/>
            <person name="Pineiro-Iglesias B."/>
            <person name="Unosson C."/>
            <person name="Inganas E."/>
            <person name="Ohlen M."/>
            <person name="Cardew S."/>
            <person name="Jensie-Markopoulos S."/>
            <person name="Salva-Serra F."/>
            <person name="Jaen-Luchoro D."/>
            <person name="Karlsson R."/>
            <person name="Svensson-Stadler L."/>
            <person name="Chun J."/>
            <person name="Moore E."/>
        </authorList>
    </citation>
    <scope>NUCLEOTIDE SEQUENCE [LARGE SCALE GENOMIC DNA]</scope>
    <source>
        <strain evidence="1 2">CCUG 53116</strain>
    </source>
</reference>
<dbReference type="AlphaFoldDB" id="A0A6H9RH95"/>
<gene>
    <name evidence="1" type="ORF">F7R15_04455</name>
</gene>